<dbReference type="EMBL" id="MK937592">
    <property type="protein sequence ID" value="QDH91732.1"/>
    <property type="molecule type" value="Genomic_DNA"/>
</dbReference>
<feature type="region of interest" description="Disordered" evidence="3">
    <location>
        <begin position="441"/>
        <end position="567"/>
    </location>
</feature>
<dbReference type="GO" id="GO:0005524">
    <property type="term" value="F:ATP binding"/>
    <property type="evidence" value="ECO:0007669"/>
    <property type="project" value="UniProtKB-KW"/>
</dbReference>
<organism evidence="5 6">
    <name type="scientific">Mycobacterium phage Phrappuccino</name>
    <dbReference type="NCBI Taxonomy" id="2591223"/>
    <lineage>
        <taxon>Viruses</taxon>
        <taxon>Duplodnaviria</taxon>
        <taxon>Heunggongvirae</taxon>
        <taxon>Uroviricota</taxon>
        <taxon>Caudoviricetes</taxon>
        <taxon>Phrappuccinovirus</taxon>
        <taxon>Phrappuccinovirus phrappuccino</taxon>
        <taxon>Phreappuccinovirus Phrappuccino</taxon>
    </lineage>
</organism>
<dbReference type="KEGG" id="vg:64766978"/>
<reference evidence="5 6" key="1">
    <citation type="submission" date="2019-05" db="EMBL/GenBank/DDBJ databases">
        <authorList>
            <person name="Pope W.H."/>
            <person name="Garlena R.A."/>
            <person name="Russell D.A."/>
            <person name="Jacobs-Sera D."/>
            <person name="Hatfull G.F."/>
        </authorList>
    </citation>
    <scope>NUCLEOTIDE SEQUENCE [LARGE SCALE GENOMIC DNA]</scope>
</reference>
<sequence length="1088" mass="121372">MKRIITHREQAEAMQWWQQGAIMRTAARDYSKMTLLQAINEDGVPDLWLDAHPEWVELIKMPGNKAFWKQELSQNGDWDLVQDYLEIKAEDGDQNAFDVLDDHRKNSLIGQGAVPMNWHSGDDDDYELDPGDVDFDDDFEEHPEPDESSVGSLLPDISGMSLRELLDSGVNSASVHEWLDKHPNINAVLKDPSDPAHQIILDEVGKKLAPHLDPSDYPEVHQAVGTDTKGVPSHEDMQQLAEGLYGGPHGDHSDIINAWKQWSPQDWKDNLEVAATGQAGPHWKALADKMLGDNKTLGQKLSDVFGGQGINAEAFDSMSPEGQKNMLAEYLGSATGENEHPDVKKLFDEHFGDPKGHPLKPQSDEEWNDFMQTMFPGLGEGALQNSLNSWKSLSDKQWEDIADGTHPAGSGVGFKNWKKLKDYPDKPSTGLNDAVDELLNELSGDPWNSDVKPSTPSKPTNPWDNPPKSGDSQSVLAPIKSPGGKPLYGEPGPSFGVSYNPGDRQSRPMSLDSPMFNEDNRPMMPDGRWYFSPSDHNPLSQSDARPEVRWDRNDFEEDDVLPGMPTENRSVKLYRGEPINLDHPGAAHIKKMLYGETPDPDTPMLPGTEQLMGAPAYGKGSPREGLPDADWATKYLHQTVPGLNKDEEFWTDDLIKDLPDDNPVVQAWRRGHDADSDPFRNPELGKALLDHWEKTRGKDYPGPDLQGLGRHWTLDPGLASNFGGANSRYVLPTRFVSEWDGSGEDPYRSNTGGDYPHEKEITKIPGSPMKIVDVQVKHPDTYEWVSAWPKGHTETRYSSRGGITGHREQAEALAQLEYLYRTGALSDSEYYARVRQVMDQVDNARRSGQTTNKLHAGPMAGYSLPRYIQQQQLLNDAWKELGENVPRNRHGLIVGGLPGSGKSTVLDNHAEIEGVGPVKGNFLRIDPDYFKEQMGKRGMTPQIEGLSPLETAALIHDESTDLAHRLAHRAYQEGTNVAWDGTLRYPGTDKIEDFKKHGYTPHGIFVDLPLDASVQRAQERYRRGHEGYVAGTNPLGGRLVPEDYIRSSASPQPGFNSINRKNFEDMRAHFATPAQVWDSTDLPPRRLE</sequence>
<dbReference type="SUPFAM" id="SSF52540">
    <property type="entry name" value="P-loop containing nucleoside triphosphate hydrolases"/>
    <property type="match status" value="1"/>
</dbReference>
<keyword evidence="2" id="KW-0067">ATP-binding</keyword>
<protein>
    <recommendedName>
        <fullName evidence="4">Zeta toxin domain-containing protein</fullName>
    </recommendedName>
</protein>
<dbReference type="GeneID" id="64766978"/>
<accession>A0A514DDQ0</accession>
<feature type="compositionally biased region" description="Polar residues" evidence="3">
    <location>
        <begin position="451"/>
        <end position="463"/>
    </location>
</feature>
<evidence type="ECO:0000313" key="5">
    <source>
        <dbReference type="EMBL" id="QDH91732.1"/>
    </source>
</evidence>
<dbReference type="Gene3D" id="3.40.50.300">
    <property type="entry name" value="P-loop containing nucleotide triphosphate hydrolases"/>
    <property type="match status" value="1"/>
</dbReference>
<feature type="compositionally biased region" description="Polar residues" evidence="3">
    <location>
        <begin position="534"/>
        <end position="543"/>
    </location>
</feature>
<feature type="compositionally biased region" description="Basic and acidic residues" evidence="3">
    <location>
        <begin position="544"/>
        <end position="553"/>
    </location>
</feature>
<evidence type="ECO:0000256" key="2">
    <source>
        <dbReference type="ARBA" id="ARBA00022840"/>
    </source>
</evidence>
<evidence type="ECO:0000256" key="1">
    <source>
        <dbReference type="ARBA" id="ARBA00022741"/>
    </source>
</evidence>
<dbReference type="Proteomes" id="UP000316777">
    <property type="component" value="Segment"/>
</dbReference>
<name>A0A514DDQ0_9CAUD</name>
<evidence type="ECO:0000313" key="6">
    <source>
        <dbReference type="Proteomes" id="UP000316777"/>
    </source>
</evidence>
<feature type="compositionally biased region" description="Acidic residues" evidence="3">
    <location>
        <begin position="122"/>
        <end position="147"/>
    </location>
</feature>
<dbReference type="GO" id="GO:0016301">
    <property type="term" value="F:kinase activity"/>
    <property type="evidence" value="ECO:0007669"/>
    <property type="project" value="InterPro"/>
</dbReference>
<dbReference type="RefSeq" id="YP_010059746.1">
    <property type="nucleotide sequence ID" value="NC_054727.1"/>
</dbReference>
<keyword evidence="1" id="KW-0547">Nucleotide-binding</keyword>
<dbReference type="InterPro" id="IPR027417">
    <property type="entry name" value="P-loop_NTPase"/>
</dbReference>
<dbReference type="Pfam" id="PF06414">
    <property type="entry name" value="Zeta_toxin"/>
    <property type="match status" value="1"/>
</dbReference>
<evidence type="ECO:0000256" key="3">
    <source>
        <dbReference type="SAM" id="MobiDB-lite"/>
    </source>
</evidence>
<feature type="region of interest" description="Disordered" evidence="3">
    <location>
        <begin position="114"/>
        <end position="154"/>
    </location>
</feature>
<proteinExistence type="predicted"/>
<gene>
    <name evidence="5" type="primary">57</name>
    <name evidence="5" type="ORF">SEA_PHRAPPUCCINO_57</name>
</gene>
<keyword evidence="6" id="KW-1185">Reference proteome</keyword>
<feature type="domain" description="Zeta toxin" evidence="4">
    <location>
        <begin position="892"/>
        <end position="1046"/>
    </location>
</feature>
<dbReference type="InterPro" id="IPR010488">
    <property type="entry name" value="Zeta_toxin_domain"/>
</dbReference>
<evidence type="ECO:0000259" key="4">
    <source>
        <dbReference type="Pfam" id="PF06414"/>
    </source>
</evidence>